<sequence length="235" mass="25029">MVSADPAAGILVTSRPLDEYCGLFGLTRRALCAALAAGPLLDCPGGAAALVAEVRHLGGRAVAVDPEYARMARMEARARAGRDAMAAHARAAPEISTAALSGRPEAYLRSWDRARELFAADVTDHPEDYVAAALPRLPFRGGTFGLTLSSYLLFAYPEVFGPAEQLAGLLELVRVTAPGGEVRVYPLHDSAGRRSPHLDRVRRSLGHHRVGSSLLRLPGPGGRPRTVLVLKRAAR</sequence>
<organism evidence="1 2">
    <name type="scientific">Streptomyces citrinus</name>
    <dbReference type="NCBI Taxonomy" id="3118173"/>
    <lineage>
        <taxon>Bacteria</taxon>
        <taxon>Bacillati</taxon>
        <taxon>Actinomycetota</taxon>
        <taxon>Actinomycetes</taxon>
        <taxon>Kitasatosporales</taxon>
        <taxon>Streptomycetaceae</taxon>
        <taxon>Streptomyces</taxon>
    </lineage>
</organism>
<keyword evidence="2" id="KW-1185">Reference proteome</keyword>
<proteinExistence type="predicted"/>
<keyword evidence="1" id="KW-0489">Methyltransferase</keyword>
<accession>A0ACD5AHZ0</accession>
<name>A0ACD5AHZ0_9ACTN</name>
<dbReference type="Proteomes" id="UP001432251">
    <property type="component" value="Chromosome"/>
</dbReference>
<protein>
    <submittedName>
        <fullName evidence="1">Class I SAM-dependent methyltransferase</fullName>
        <ecNumber evidence="1">2.1.-.-</ecNumber>
    </submittedName>
</protein>
<dbReference type="EC" id="2.1.-.-" evidence="1"/>
<evidence type="ECO:0000313" key="1">
    <source>
        <dbReference type="EMBL" id="WWQ66787.1"/>
    </source>
</evidence>
<dbReference type="EMBL" id="CP146022">
    <property type="protein sequence ID" value="WWQ66787.1"/>
    <property type="molecule type" value="Genomic_DNA"/>
</dbReference>
<keyword evidence="1" id="KW-0808">Transferase</keyword>
<evidence type="ECO:0000313" key="2">
    <source>
        <dbReference type="Proteomes" id="UP001432251"/>
    </source>
</evidence>
<gene>
    <name evidence="1" type="ORF">V2W30_27900</name>
</gene>
<reference evidence="1" key="1">
    <citation type="journal article" date="2025" name="Int. J. Syst. Evol. Microbiol.">
        <title>Streptomyces citrinus sp. nov., with yellow diffusible pigment.</title>
        <authorList>
            <person name="He Y."/>
            <person name="Yang E."/>
            <person name="Xu J."/>
            <person name="Sun Y."/>
            <person name="Sun L."/>
        </authorList>
    </citation>
    <scope>NUCLEOTIDE SEQUENCE</scope>
    <source>
        <strain evidence="1">Q6</strain>
    </source>
</reference>